<gene>
    <name evidence="2" type="ORF">BCF44_103194</name>
</gene>
<keyword evidence="1" id="KW-0472">Membrane</keyword>
<dbReference type="AlphaFoldDB" id="A0A3E0I0L2"/>
<dbReference type="EMBL" id="QUNO01000003">
    <property type="protein sequence ID" value="REH51745.1"/>
    <property type="molecule type" value="Genomic_DNA"/>
</dbReference>
<sequence length="137" mass="14822">MSESREAARRELALIRRDAMQPWRLWPRRVGEAIAAAVRAVGEFLKDLVLEAVGELFLATVSFGLLAVVVTLVTWGWGRSPAATVGLLAGIAGFLAYGGYELFGRTTRRRGRLAATAAGATVFTALWATYLATYYVG</sequence>
<keyword evidence="1" id="KW-0812">Transmembrane</keyword>
<proteinExistence type="predicted"/>
<name>A0A3E0I0L2_9PSEU</name>
<feature type="transmembrane region" description="Helical" evidence="1">
    <location>
        <begin position="115"/>
        <end position="136"/>
    </location>
</feature>
<reference evidence="2 3" key="1">
    <citation type="submission" date="2018-08" db="EMBL/GenBank/DDBJ databases">
        <title>Genomic Encyclopedia of Archaeal and Bacterial Type Strains, Phase II (KMG-II): from individual species to whole genera.</title>
        <authorList>
            <person name="Goeker M."/>
        </authorList>
    </citation>
    <scope>NUCLEOTIDE SEQUENCE [LARGE SCALE GENOMIC DNA]</scope>
    <source>
        <strain evidence="2 3">DSM 45791</strain>
    </source>
</reference>
<dbReference type="Proteomes" id="UP000256269">
    <property type="component" value="Unassembled WGS sequence"/>
</dbReference>
<keyword evidence="1" id="KW-1133">Transmembrane helix</keyword>
<comment type="caution">
    <text evidence="2">The sequence shown here is derived from an EMBL/GenBank/DDBJ whole genome shotgun (WGS) entry which is preliminary data.</text>
</comment>
<evidence type="ECO:0000313" key="3">
    <source>
        <dbReference type="Proteomes" id="UP000256269"/>
    </source>
</evidence>
<evidence type="ECO:0000256" key="1">
    <source>
        <dbReference type="SAM" id="Phobius"/>
    </source>
</evidence>
<feature type="transmembrane region" description="Helical" evidence="1">
    <location>
        <begin position="83"/>
        <end position="103"/>
    </location>
</feature>
<protein>
    <submittedName>
        <fullName evidence="2">Uncharacterized protein</fullName>
    </submittedName>
</protein>
<evidence type="ECO:0000313" key="2">
    <source>
        <dbReference type="EMBL" id="REH51745.1"/>
    </source>
</evidence>
<accession>A0A3E0I0L2</accession>
<keyword evidence="3" id="KW-1185">Reference proteome</keyword>
<feature type="transmembrane region" description="Helical" evidence="1">
    <location>
        <begin position="56"/>
        <end position="77"/>
    </location>
</feature>
<dbReference type="RefSeq" id="WP_116173794.1">
    <property type="nucleotide sequence ID" value="NZ_CP144375.1"/>
</dbReference>
<organism evidence="2 3">
    <name type="scientific">Kutzneria buriramensis</name>
    <dbReference type="NCBI Taxonomy" id="1045776"/>
    <lineage>
        <taxon>Bacteria</taxon>
        <taxon>Bacillati</taxon>
        <taxon>Actinomycetota</taxon>
        <taxon>Actinomycetes</taxon>
        <taxon>Pseudonocardiales</taxon>
        <taxon>Pseudonocardiaceae</taxon>
        <taxon>Kutzneria</taxon>
    </lineage>
</organism>